<organism evidence="1 2">
    <name type="scientific">Fusobacterium necrophorum subsp. funduliforme Fnf 1007</name>
    <dbReference type="NCBI Taxonomy" id="1161424"/>
    <lineage>
        <taxon>Bacteria</taxon>
        <taxon>Fusobacteriati</taxon>
        <taxon>Fusobacteriota</taxon>
        <taxon>Fusobacteriia</taxon>
        <taxon>Fusobacteriales</taxon>
        <taxon>Fusobacteriaceae</taxon>
        <taxon>Fusobacterium</taxon>
    </lineage>
</organism>
<proteinExistence type="predicted"/>
<reference evidence="1 2" key="1">
    <citation type="submission" date="2012-07" db="EMBL/GenBank/DDBJ databases">
        <authorList>
            <person name="Durkin A.S."/>
            <person name="McCorrison J."/>
            <person name="Torralba M."/>
            <person name="Gillis M."/>
            <person name="Methe B."/>
            <person name="Sutton G."/>
            <person name="Nelson K.E."/>
        </authorList>
    </citation>
    <scope>NUCLEOTIDE SEQUENCE [LARGE SCALE GENOMIC DNA]</scope>
    <source>
        <strain evidence="1 2">Fnf 1007</strain>
    </source>
</reference>
<comment type="caution">
    <text evidence="1">The sequence shown here is derived from an EMBL/GenBank/DDBJ whole genome shotgun (WGS) entry which is preliminary data.</text>
</comment>
<accession>A0AAN4ATV6</accession>
<dbReference type="Proteomes" id="UP000003120">
    <property type="component" value="Unassembled WGS sequence"/>
</dbReference>
<sequence>MENENNAVKNPKHYQLGNLGIEVIDVIREVTRELKDGFQGKCVGDILKYVMRAHKKNGIQDYEKAQEYLTYLIKYMKREQGGLE</sequence>
<evidence type="ECO:0000313" key="1">
    <source>
        <dbReference type="EMBL" id="EJU18830.1"/>
    </source>
</evidence>
<dbReference type="EMBL" id="ALKK01000011">
    <property type="protein sequence ID" value="EJU18830.1"/>
    <property type="molecule type" value="Genomic_DNA"/>
</dbReference>
<dbReference type="RefSeq" id="WP_005960442.1">
    <property type="nucleotide sequence ID" value="NZ_ALKK01000011.1"/>
</dbReference>
<gene>
    <name evidence="1" type="ORF">HMPREF1127_1054</name>
</gene>
<dbReference type="AlphaFoldDB" id="A0AAN4ATV6"/>
<dbReference type="InterPro" id="IPR021739">
    <property type="entry name" value="SaV-like"/>
</dbReference>
<evidence type="ECO:0000313" key="2">
    <source>
        <dbReference type="Proteomes" id="UP000003120"/>
    </source>
</evidence>
<name>A0AAN4ATV6_9FUSO</name>
<dbReference type="Pfam" id="PF11753">
    <property type="entry name" value="DUF3310"/>
    <property type="match status" value="1"/>
</dbReference>
<protein>
    <submittedName>
        <fullName evidence="1">PF11753 family protein</fullName>
    </submittedName>
</protein>
<dbReference type="GeneID" id="75075255"/>